<dbReference type="GO" id="GO:0004061">
    <property type="term" value="F:arylformamidase activity"/>
    <property type="evidence" value="ECO:0007669"/>
    <property type="project" value="InterPro"/>
</dbReference>
<dbReference type="PANTHER" id="PTHR34861:SF10">
    <property type="entry name" value="CYCLASE"/>
    <property type="match status" value="1"/>
</dbReference>
<accession>A0A1I2NDF8</accession>
<proteinExistence type="predicted"/>
<gene>
    <name evidence="1" type="ORF">SAMN05421541_1463</name>
</gene>
<dbReference type="Pfam" id="PF04199">
    <property type="entry name" value="Cyclase"/>
    <property type="match status" value="1"/>
</dbReference>
<dbReference type="Gene3D" id="3.50.30.50">
    <property type="entry name" value="Putative cyclase"/>
    <property type="match status" value="1"/>
</dbReference>
<dbReference type="InterPro" id="IPR037175">
    <property type="entry name" value="KFase_sf"/>
</dbReference>
<dbReference type="AlphaFoldDB" id="A0A1I2NDF8"/>
<evidence type="ECO:0000313" key="1">
    <source>
        <dbReference type="EMBL" id="SFG01904.1"/>
    </source>
</evidence>
<name>A0A1I2NDF8_9ACTN</name>
<dbReference type="RefSeq" id="WP_093622498.1">
    <property type="nucleotide sequence ID" value="NZ_BOMT01000102.1"/>
</dbReference>
<organism evidence="1 2">
    <name type="scientific">Actinoplanes philippinensis</name>
    <dbReference type="NCBI Taxonomy" id="35752"/>
    <lineage>
        <taxon>Bacteria</taxon>
        <taxon>Bacillati</taxon>
        <taxon>Actinomycetota</taxon>
        <taxon>Actinomycetes</taxon>
        <taxon>Micromonosporales</taxon>
        <taxon>Micromonosporaceae</taxon>
        <taxon>Actinoplanes</taxon>
    </lineage>
</organism>
<sequence length="296" mass="30434">MTDNDLAYGIPSNWGRWGDTDERGAVNLITGEARARGAAEARTGESVSLARVTRSTPLTAGPFAPTTASTGVQTIMLHTGAGSPAMAEILLVNPHHPEITHLDAMSHWVEGGRTYPGVAQADSSGPLGVRHGAASAYADGIVTRGVLLDLAPGGRLAPGAAVTGALLDEAAARAGVEVLPGDALVVRGGRHLTDEWSGVEALPGMTVDAIRWMHEHGIAVYAGDIGDAHPPLPGEVPGALHRFGLGRLAIPLLDGCDPAELAGTCARLGRWTFQFVVAAARITGTTGLPVNPLAIF</sequence>
<keyword evidence="2" id="KW-1185">Reference proteome</keyword>
<dbReference type="SUPFAM" id="SSF102198">
    <property type="entry name" value="Putative cyclase"/>
    <property type="match status" value="1"/>
</dbReference>
<dbReference type="Proteomes" id="UP000199645">
    <property type="component" value="Unassembled WGS sequence"/>
</dbReference>
<dbReference type="GO" id="GO:0019441">
    <property type="term" value="P:L-tryptophan catabolic process to kynurenine"/>
    <property type="evidence" value="ECO:0007669"/>
    <property type="project" value="InterPro"/>
</dbReference>
<dbReference type="OrthoDB" id="7067800at2"/>
<dbReference type="InterPro" id="IPR007325">
    <property type="entry name" value="KFase/CYL"/>
</dbReference>
<dbReference type="PANTHER" id="PTHR34861">
    <property type="match status" value="1"/>
</dbReference>
<reference evidence="1 2" key="1">
    <citation type="submission" date="2016-10" db="EMBL/GenBank/DDBJ databases">
        <authorList>
            <person name="de Groot N.N."/>
        </authorList>
    </citation>
    <scope>NUCLEOTIDE SEQUENCE [LARGE SCALE GENOMIC DNA]</scope>
    <source>
        <strain evidence="1 2">DSM 43019</strain>
    </source>
</reference>
<evidence type="ECO:0000313" key="2">
    <source>
        <dbReference type="Proteomes" id="UP000199645"/>
    </source>
</evidence>
<dbReference type="EMBL" id="FONV01000046">
    <property type="protein sequence ID" value="SFG01904.1"/>
    <property type="molecule type" value="Genomic_DNA"/>
</dbReference>
<protein>
    <submittedName>
        <fullName evidence="1">Kynurenine formamidase</fullName>
    </submittedName>
</protein>
<dbReference type="STRING" id="35752.SAMN05421541_1463"/>